<comment type="caution">
    <text evidence="1">The sequence shown here is derived from an EMBL/GenBank/DDBJ whole genome shotgun (WGS) entry which is preliminary data.</text>
</comment>
<keyword evidence="2" id="KW-1185">Reference proteome</keyword>
<accession>A0A8J4VI40</accession>
<name>A0A8J4VI40_9ROSI</name>
<organism evidence="1 2">
    <name type="scientific">Castanea mollissima</name>
    <name type="common">Chinese chestnut</name>
    <dbReference type="NCBI Taxonomy" id="60419"/>
    <lineage>
        <taxon>Eukaryota</taxon>
        <taxon>Viridiplantae</taxon>
        <taxon>Streptophyta</taxon>
        <taxon>Embryophyta</taxon>
        <taxon>Tracheophyta</taxon>
        <taxon>Spermatophyta</taxon>
        <taxon>Magnoliopsida</taxon>
        <taxon>eudicotyledons</taxon>
        <taxon>Gunneridae</taxon>
        <taxon>Pentapetalae</taxon>
        <taxon>rosids</taxon>
        <taxon>fabids</taxon>
        <taxon>Fagales</taxon>
        <taxon>Fagaceae</taxon>
        <taxon>Castanea</taxon>
    </lineage>
</organism>
<sequence>MTVIFEVLGKEDYKSPANNDPLRINWTREMDHYIMVLMSEQLHRGKKALKQLPREKFKIATKFGIQKLEFLHYNRTLALSMYTHAVGLA</sequence>
<reference evidence="1" key="1">
    <citation type="submission" date="2020-03" db="EMBL/GenBank/DDBJ databases">
        <title>Castanea mollissima Vanexum genome sequencing.</title>
        <authorList>
            <person name="Staton M."/>
        </authorList>
    </citation>
    <scope>NUCLEOTIDE SEQUENCE</scope>
    <source>
        <tissue evidence="1">Leaf</tissue>
    </source>
</reference>
<evidence type="ECO:0000313" key="1">
    <source>
        <dbReference type="EMBL" id="KAF3958632.1"/>
    </source>
</evidence>
<protein>
    <submittedName>
        <fullName evidence="1">Uncharacterized protein</fullName>
    </submittedName>
</protein>
<evidence type="ECO:0000313" key="2">
    <source>
        <dbReference type="Proteomes" id="UP000737018"/>
    </source>
</evidence>
<proteinExistence type="predicted"/>
<dbReference type="OrthoDB" id="76215at2759"/>
<dbReference type="Proteomes" id="UP000737018">
    <property type="component" value="Unassembled WGS sequence"/>
</dbReference>
<dbReference type="EMBL" id="JRKL02002511">
    <property type="protein sequence ID" value="KAF3958632.1"/>
    <property type="molecule type" value="Genomic_DNA"/>
</dbReference>
<dbReference type="AlphaFoldDB" id="A0A8J4VI40"/>
<gene>
    <name evidence="1" type="ORF">CMV_016480</name>
</gene>